<dbReference type="Gene3D" id="2.130.10.10">
    <property type="entry name" value="YVTN repeat-like/Quinoprotein amine dehydrogenase"/>
    <property type="match status" value="2"/>
</dbReference>
<proteinExistence type="predicted"/>
<feature type="region of interest" description="Disordered" evidence="4">
    <location>
        <begin position="151"/>
        <end position="220"/>
    </location>
</feature>
<keyword evidence="6" id="KW-1185">Reference proteome</keyword>
<dbReference type="SUPFAM" id="SSF50978">
    <property type="entry name" value="WD40 repeat-like"/>
    <property type="match status" value="1"/>
</dbReference>
<feature type="compositionally biased region" description="Low complexity" evidence="4">
    <location>
        <begin position="679"/>
        <end position="688"/>
    </location>
</feature>
<evidence type="ECO:0000256" key="2">
    <source>
        <dbReference type="ARBA" id="ARBA00022737"/>
    </source>
</evidence>
<feature type="region of interest" description="Disordered" evidence="4">
    <location>
        <begin position="409"/>
        <end position="513"/>
    </location>
</feature>
<dbReference type="eggNOG" id="ENOG502S49J">
    <property type="taxonomic scope" value="Eukaryota"/>
</dbReference>
<dbReference type="InterPro" id="IPR014839">
    <property type="entry name" value="Crt10"/>
</dbReference>
<dbReference type="InterPro" id="IPR019775">
    <property type="entry name" value="WD40_repeat_CS"/>
</dbReference>
<evidence type="ECO:0000256" key="3">
    <source>
        <dbReference type="PROSITE-ProRule" id="PRU00221"/>
    </source>
</evidence>
<dbReference type="InterPro" id="IPR015943">
    <property type="entry name" value="WD40/YVTN_repeat-like_dom_sf"/>
</dbReference>
<protein>
    <submittedName>
        <fullName evidence="5">Similar to Uncharacterized WD repeat-containing protein C27B12.05 acc. no. O42996</fullName>
    </submittedName>
</protein>
<feature type="region of interest" description="Disordered" evidence="4">
    <location>
        <begin position="674"/>
        <end position="700"/>
    </location>
</feature>
<sequence>MAQSTAYHPISTEFLGSQKVAASKYHNYLFVAVRTKIYVYVPIFPYQTLPETPHAVLVSEHLDGRPGYINSQDPHGINSLTVGELGSEEVLVSAHDDGDVCIWYTRNLSRIALRRNVGESAWGVALHKERRLLAVSANTHDITVFELGVEQTVRERKKQSDDEDLRESGFRARTEELPADQRRKKKRHSRGESDEDPGRPGTSSSGGNGRKRRKDKPLVADRSIKILRGHENNIPNISFLDDASGRWLASTDIDGVVTLWDVHTRRMVESCQLGPRQPRYDQNAIAWYPQYGEHMLTESMSRGWSVIMLTPQSFKPMDDLHTALGIKSRRGIQPPAFLPRSGRRQSPHLGDIPPRTPLEGVKCVARGYYKGEFDQVRIKDIPRAWDISPEPEYNHFYRSFGREPEFIVEDDEEESPYELDEASEGATSDTEEPSPPQSPDPVIDPVPQIPTLPPGEGPDHYQGYSDTDTDSNDDSFSESYDESDDMTDTDNHGVNVSPHESPSSYSTASSIPSSRPTYAAVAYSATIPYPPPSNDELDPAQPPLSYVFTTTEHNAYLLPTHHLSPTVFCREFVKILPPNNRQLEVFDRLNMVIHIPELSIIVSATQGGRAGIFRLTRAGEDCVMRLDYMLPRVAPNYARNVSRWAPPEQEEGYDIPHAIQCPLLGIAASPIQGKELGKSRAGSDVSSGARRRRDRQRGGGWRGIEGRRRWRLMMVYMNGTVLSYELGREREDEGVYGEGYGALGGDGFVMV</sequence>
<evidence type="ECO:0000313" key="5">
    <source>
        <dbReference type="EMBL" id="CCX12086.1"/>
    </source>
</evidence>
<dbReference type="PROSITE" id="PS50294">
    <property type="entry name" value="WD_REPEATS_REGION"/>
    <property type="match status" value="1"/>
</dbReference>
<name>U4L5K1_PYROM</name>
<feature type="compositionally biased region" description="Basic and acidic residues" evidence="4">
    <location>
        <begin position="152"/>
        <end position="181"/>
    </location>
</feature>
<dbReference type="Pfam" id="PF08728">
    <property type="entry name" value="CRT10"/>
    <property type="match status" value="1"/>
</dbReference>
<feature type="compositionally biased region" description="Low complexity" evidence="4">
    <location>
        <begin position="497"/>
        <end position="513"/>
    </location>
</feature>
<feature type="compositionally biased region" description="Pro residues" evidence="4">
    <location>
        <begin position="433"/>
        <end position="456"/>
    </location>
</feature>
<keyword evidence="2" id="KW-0677">Repeat</keyword>
<feature type="repeat" description="WD" evidence="3">
    <location>
        <begin position="227"/>
        <end position="270"/>
    </location>
</feature>
<keyword evidence="1 3" id="KW-0853">WD repeat</keyword>
<dbReference type="SMART" id="SM00320">
    <property type="entry name" value="WD40"/>
    <property type="match status" value="3"/>
</dbReference>
<organism evidence="5 6">
    <name type="scientific">Pyronema omphalodes (strain CBS 100304)</name>
    <name type="common">Pyronema confluens</name>
    <dbReference type="NCBI Taxonomy" id="1076935"/>
    <lineage>
        <taxon>Eukaryota</taxon>
        <taxon>Fungi</taxon>
        <taxon>Dikarya</taxon>
        <taxon>Ascomycota</taxon>
        <taxon>Pezizomycotina</taxon>
        <taxon>Pezizomycetes</taxon>
        <taxon>Pezizales</taxon>
        <taxon>Pyronemataceae</taxon>
        <taxon>Pyronema</taxon>
    </lineage>
</organism>
<reference evidence="5 6" key="1">
    <citation type="journal article" date="2013" name="PLoS Genet.">
        <title>The genome and development-dependent transcriptomes of Pyronema confluens: a window into fungal evolution.</title>
        <authorList>
            <person name="Traeger S."/>
            <person name="Altegoer F."/>
            <person name="Freitag M."/>
            <person name="Gabaldon T."/>
            <person name="Kempken F."/>
            <person name="Kumar A."/>
            <person name="Marcet-Houben M."/>
            <person name="Poggeler S."/>
            <person name="Stajich J.E."/>
            <person name="Nowrousian M."/>
        </authorList>
    </citation>
    <scope>NUCLEOTIDE SEQUENCE [LARGE SCALE GENOMIC DNA]</scope>
    <source>
        <strain evidence="6">CBS 100304</strain>
        <tissue evidence="5">Vegetative mycelium</tissue>
    </source>
</reference>
<dbReference type="Proteomes" id="UP000018144">
    <property type="component" value="Unassembled WGS sequence"/>
</dbReference>
<dbReference type="EMBL" id="HF935675">
    <property type="protein sequence ID" value="CCX12086.1"/>
    <property type="molecule type" value="Genomic_DNA"/>
</dbReference>
<dbReference type="OMA" id="ADNIPNV"/>
<dbReference type="OrthoDB" id="5591786at2759"/>
<dbReference type="STRING" id="1076935.U4L5K1"/>
<dbReference type="PROSITE" id="PS50082">
    <property type="entry name" value="WD_REPEATS_2"/>
    <property type="match status" value="1"/>
</dbReference>
<evidence type="ECO:0000256" key="1">
    <source>
        <dbReference type="ARBA" id="ARBA00022574"/>
    </source>
</evidence>
<feature type="compositionally biased region" description="Acidic residues" evidence="4">
    <location>
        <begin position="409"/>
        <end position="423"/>
    </location>
</feature>
<feature type="compositionally biased region" description="Acidic residues" evidence="4">
    <location>
        <begin position="467"/>
        <end position="488"/>
    </location>
</feature>
<gene>
    <name evidence="5" type="ORF">PCON_11680</name>
</gene>
<evidence type="ECO:0000313" key="6">
    <source>
        <dbReference type="Proteomes" id="UP000018144"/>
    </source>
</evidence>
<dbReference type="PROSITE" id="PS00678">
    <property type="entry name" value="WD_REPEATS_1"/>
    <property type="match status" value="1"/>
</dbReference>
<evidence type="ECO:0000256" key="4">
    <source>
        <dbReference type="SAM" id="MobiDB-lite"/>
    </source>
</evidence>
<dbReference type="InterPro" id="IPR036322">
    <property type="entry name" value="WD40_repeat_dom_sf"/>
</dbReference>
<accession>U4L5K1</accession>
<dbReference type="AlphaFoldDB" id="U4L5K1"/>
<dbReference type="InterPro" id="IPR001680">
    <property type="entry name" value="WD40_rpt"/>
</dbReference>
<feature type="region of interest" description="Disordered" evidence="4">
    <location>
        <begin position="336"/>
        <end position="356"/>
    </location>
</feature>